<comment type="catalytic activity">
    <reaction evidence="1">
        <text>ATP + protein L-histidine = ADP + protein N-phospho-L-histidine.</text>
        <dbReference type="EC" id="2.7.13.3"/>
    </reaction>
</comment>
<dbReference type="SMART" id="SM00304">
    <property type="entry name" value="HAMP"/>
    <property type="match status" value="1"/>
</dbReference>
<evidence type="ECO:0000256" key="6">
    <source>
        <dbReference type="ARBA" id="ARBA00022692"/>
    </source>
</evidence>
<dbReference type="Proteomes" id="UP000309389">
    <property type="component" value="Unassembled WGS sequence"/>
</dbReference>
<dbReference type="InterPro" id="IPR004358">
    <property type="entry name" value="Sig_transdc_His_kin-like_C"/>
</dbReference>
<keyword evidence="15" id="KW-1185">Reference proteome</keyword>
<keyword evidence="9" id="KW-0902">Two-component regulatory system</keyword>
<evidence type="ECO:0000256" key="9">
    <source>
        <dbReference type="ARBA" id="ARBA00023012"/>
    </source>
</evidence>
<dbReference type="PROSITE" id="PS50885">
    <property type="entry name" value="HAMP"/>
    <property type="match status" value="1"/>
</dbReference>
<evidence type="ECO:0000256" key="1">
    <source>
        <dbReference type="ARBA" id="ARBA00000085"/>
    </source>
</evidence>
<dbReference type="InterPro" id="IPR005467">
    <property type="entry name" value="His_kinase_dom"/>
</dbReference>
<dbReference type="Pfam" id="PF00512">
    <property type="entry name" value="HisKA"/>
    <property type="match status" value="1"/>
</dbReference>
<dbReference type="SMART" id="SM00388">
    <property type="entry name" value="HisKA"/>
    <property type="match status" value="1"/>
</dbReference>
<dbReference type="InterPro" id="IPR036097">
    <property type="entry name" value="HisK_dim/P_sf"/>
</dbReference>
<dbReference type="AlphaFoldDB" id="A0A4T3F342"/>
<dbReference type="InterPro" id="IPR003660">
    <property type="entry name" value="HAMP_dom"/>
</dbReference>
<dbReference type="PANTHER" id="PTHR45436:SF15">
    <property type="entry name" value="SENSOR HISTIDINE KINASE CUSS"/>
    <property type="match status" value="1"/>
</dbReference>
<evidence type="ECO:0000256" key="2">
    <source>
        <dbReference type="ARBA" id="ARBA00004141"/>
    </source>
</evidence>
<dbReference type="EC" id="2.7.13.3" evidence="3"/>
<keyword evidence="6 11" id="KW-0812">Transmembrane</keyword>
<dbReference type="SUPFAM" id="SSF55874">
    <property type="entry name" value="ATPase domain of HSP90 chaperone/DNA topoisomerase II/histidine kinase"/>
    <property type="match status" value="1"/>
</dbReference>
<evidence type="ECO:0000256" key="8">
    <source>
        <dbReference type="ARBA" id="ARBA00022989"/>
    </source>
</evidence>
<dbReference type="GO" id="GO:0000155">
    <property type="term" value="F:phosphorelay sensor kinase activity"/>
    <property type="evidence" value="ECO:0007669"/>
    <property type="project" value="InterPro"/>
</dbReference>
<comment type="subcellular location">
    <subcellularLocation>
        <location evidence="2">Membrane</location>
        <topology evidence="2">Multi-pass membrane protein</topology>
    </subcellularLocation>
</comment>
<dbReference type="Gene3D" id="3.30.565.10">
    <property type="entry name" value="Histidine kinase-like ATPase, C-terminal domain"/>
    <property type="match status" value="1"/>
</dbReference>
<dbReference type="InterPro" id="IPR003594">
    <property type="entry name" value="HATPase_dom"/>
</dbReference>
<dbReference type="PANTHER" id="PTHR45436">
    <property type="entry name" value="SENSOR HISTIDINE KINASE YKOH"/>
    <property type="match status" value="1"/>
</dbReference>
<comment type="caution">
    <text evidence="14">The sequence shown here is derived from an EMBL/GenBank/DDBJ whole genome shotgun (WGS) entry which is preliminary data.</text>
</comment>
<feature type="domain" description="HAMP" evidence="13">
    <location>
        <begin position="91"/>
        <end position="144"/>
    </location>
</feature>
<accession>A0A4T3F342</accession>
<feature type="domain" description="Histidine kinase" evidence="12">
    <location>
        <begin position="152"/>
        <end position="352"/>
    </location>
</feature>
<keyword evidence="10 11" id="KW-0472">Membrane</keyword>
<evidence type="ECO:0000256" key="11">
    <source>
        <dbReference type="SAM" id="Phobius"/>
    </source>
</evidence>
<dbReference type="PRINTS" id="PR00344">
    <property type="entry name" value="BCTRLSENSOR"/>
</dbReference>
<dbReference type="InterPro" id="IPR050428">
    <property type="entry name" value="TCS_sensor_his_kinase"/>
</dbReference>
<evidence type="ECO:0000256" key="5">
    <source>
        <dbReference type="ARBA" id="ARBA00022679"/>
    </source>
</evidence>
<keyword evidence="7" id="KW-0418">Kinase</keyword>
<evidence type="ECO:0000256" key="4">
    <source>
        <dbReference type="ARBA" id="ARBA00022553"/>
    </source>
</evidence>
<dbReference type="OrthoDB" id="9815202at2"/>
<reference evidence="14 15" key="1">
    <citation type="submission" date="2019-04" db="EMBL/GenBank/DDBJ databases">
        <title>Altererythrobacter aquimixticola sp. nov., isolated from sediment of junction between the ocean and a freshwater spring.</title>
        <authorList>
            <person name="Yoon J.-H."/>
        </authorList>
    </citation>
    <scope>NUCLEOTIDE SEQUENCE [LARGE SCALE GENOMIC DNA]</scope>
    <source>
        <strain evidence="14 15">SSKS-13</strain>
    </source>
</reference>
<keyword evidence="5" id="KW-0808">Transferase</keyword>
<feature type="transmembrane region" description="Helical" evidence="11">
    <location>
        <begin position="68"/>
        <end position="90"/>
    </location>
</feature>
<feature type="transmembrane region" description="Helical" evidence="11">
    <location>
        <begin position="21"/>
        <end position="48"/>
    </location>
</feature>
<dbReference type="SUPFAM" id="SSF47384">
    <property type="entry name" value="Homodimeric domain of signal transducing histidine kinase"/>
    <property type="match status" value="1"/>
</dbReference>
<keyword evidence="4" id="KW-0597">Phosphoprotein</keyword>
<dbReference type="InterPro" id="IPR003661">
    <property type="entry name" value="HisK_dim/P_dom"/>
</dbReference>
<evidence type="ECO:0000256" key="10">
    <source>
        <dbReference type="ARBA" id="ARBA00023136"/>
    </source>
</evidence>
<dbReference type="GO" id="GO:0005886">
    <property type="term" value="C:plasma membrane"/>
    <property type="evidence" value="ECO:0007669"/>
    <property type="project" value="TreeGrafter"/>
</dbReference>
<dbReference type="PROSITE" id="PS50109">
    <property type="entry name" value="HIS_KIN"/>
    <property type="match status" value="1"/>
</dbReference>
<dbReference type="SMART" id="SM00387">
    <property type="entry name" value="HATPase_c"/>
    <property type="match status" value="1"/>
</dbReference>
<evidence type="ECO:0000259" key="13">
    <source>
        <dbReference type="PROSITE" id="PS50885"/>
    </source>
</evidence>
<name>A0A4T3F342_9SPHN</name>
<evidence type="ECO:0000313" key="15">
    <source>
        <dbReference type="Proteomes" id="UP000309389"/>
    </source>
</evidence>
<sequence>MIPAKLLRIRPKGSTPQGSYSLTWALFFSVVLVMTLVFVAVQILGVIPGDDRLSLSQRLAPIRLVREVAANLPLFLIWMALMMGGIIIALKLSMRSLHRISERAAGIGPANISERLPLDETPREIAPLVTSFNAALDRMEAGLRAQRDFSANAAHELRTPLATLRAQVESVLDAQDRLSATEEFDRLARLISQLLALAEAENGGELDQTRFDLVQLARNAASDAAGVFLAAGKNISFEHEMERCECTGVPELVEIAIRNLLENALRHTHSDSEVIVSVDPQGKICVADDGPGVADHLRPRLFQRFSKSDPHGAGAGLGLSIVSRIMELHDGEAWLEPTEVGARFILDFSSRAATSAHTGGSPSGAAA</sequence>
<dbReference type="RefSeq" id="WP_136692452.1">
    <property type="nucleotide sequence ID" value="NZ_SSHH01000001.1"/>
</dbReference>
<organism evidence="14 15">
    <name type="scientific">Alteraurantiacibacter aquimixticola</name>
    <dbReference type="NCBI Taxonomy" id="2489173"/>
    <lineage>
        <taxon>Bacteria</taxon>
        <taxon>Pseudomonadati</taxon>
        <taxon>Pseudomonadota</taxon>
        <taxon>Alphaproteobacteria</taxon>
        <taxon>Sphingomonadales</taxon>
        <taxon>Erythrobacteraceae</taxon>
        <taxon>Alteraurantiacibacter</taxon>
    </lineage>
</organism>
<evidence type="ECO:0000256" key="7">
    <source>
        <dbReference type="ARBA" id="ARBA00022777"/>
    </source>
</evidence>
<dbReference type="EMBL" id="SSHH01000001">
    <property type="protein sequence ID" value="TIX51666.1"/>
    <property type="molecule type" value="Genomic_DNA"/>
</dbReference>
<gene>
    <name evidence="14" type="ORF">E5222_04245</name>
</gene>
<dbReference type="CDD" id="cd00082">
    <property type="entry name" value="HisKA"/>
    <property type="match status" value="1"/>
</dbReference>
<evidence type="ECO:0000259" key="12">
    <source>
        <dbReference type="PROSITE" id="PS50109"/>
    </source>
</evidence>
<proteinExistence type="predicted"/>
<evidence type="ECO:0000256" key="3">
    <source>
        <dbReference type="ARBA" id="ARBA00012438"/>
    </source>
</evidence>
<dbReference type="Pfam" id="PF02518">
    <property type="entry name" value="HATPase_c"/>
    <property type="match status" value="1"/>
</dbReference>
<protein>
    <recommendedName>
        <fullName evidence="3">histidine kinase</fullName>
        <ecNumber evidence="3">2.7.13.3</ecNumber>
    </recommendedName>
</protein>
<evidence type="ECO:0000313" key="14">
    <source>
        <dbReference type="EMBL" id="TIX51666.1"/>
    </source>
</evidence>
<dbReference type="InterPro" id="IPR036890">
    <property type="entry name" value="HATPase_C_sf"/>
</dbReference>
<dbReference type="Gene3D" id="1.10.287.130">
    <property type="match status" value="1"/>
</dbReference>
<keyword evidence="8 11" id="KW-1133">Transmembrane helix</keyword>